<evidence type="ECO:0000256" key="1">
    <source>
        <dbReference type="ARBA" id="ARBA00006207"/>
    </source>
</evidence>
<keyword evidence="4" id="KW-0677">Repeat</keyword>
<dbReference type="InterPro" id="IPR036390">
    <property type="entry name" value="WH_DNA-bd_sf"/>
</dbReference>
<dbReference type="Pfam" id="PF01399">
    <property type="entry name" value="PCI"/>
    <property type="match status" value="1"/>
</dbReference>
<evidence type="ECO:0000256" key="4">
    <source>
        <dbReference type="ARBA" id="ARBA00022737"/>
    </source>
</evidence>
<comment type="similarity">
    <text evidence="1">Belongs to the proteasome subunit S11 family.</text>
</comment>
<dbReference type="InterPro" id="IPR035298">
    <property type="entry name" value="PSMD13"/>
</dbReference>
<dbReference type="PANTHER" id="PTHR10539">
    <property type="entry name" value="26S PROTEASOME NON-ATPASE REGULATORY SUBUNIT 13"/>
    <property type="match status" value="1"/>
</dbReference>
<keyword evidence="6" id="KW-0647">Proteasome</keyword>
<evidence type="ECO:0000256" key="5">
    <source>
        <dbReference type="ARBA" id="ARBA00022917"/>
    </source>
</evidence>
<dbReference type="SMR" id="A0A1J6IMK3"/>
<sequence>MRVVKFERTDLVHAYMLLLYDDEAEVHTAAAGQLTMFFRIVSPELLVRHIAPCIEEYFSSDAPQHVRSAALSIIGAMNPLLGKLRPQELIEAVTVGLQCENVLVRWICCQRLSIVAGLLGEKRTREELLLILIQEILDDDEEEVLLVVAEQLGGFIPYVGGIEHAAVLIPFLESLCIADKSSVRNKVVESLCIIGSQMIETDFINSFIPLLKRLATVSNLGHVARASSIGLFQIAYQNAPEHLRNELIIMYSQLCQDDMPMVRRAAATNLGKFAVSMIMAPFLAMADDSLIELYHEFITDFEIKSNFLKLAHFAVNASQQYSEKEAAIGYLEGVVEILLNAKDIRIEESILYIKLQIALFELAKGDQKDCKKLLEQGKTTLDSMTDIDPSVYASYYWVSSQYHKARQEFAEFYISALRYLAYTSVDSLSEPFKLDLAFDLFLSALLGDNVYNFSELLAHPIIKNVIGSKGEWQYYILEALTTGDLDRYQDLCDIHQTALSAQPALVQNEKKLLEKINILSLMEIIVSRSAEDRTIPLSAIAEHTKLNVEDIEYLLMKSLSVHLMEGTIDQVEGTVLVSWVQPRFLGIPQVQSLRDRVDHLVDKVHTLSLFMEAETRDFS</sequence>
<dbReference type="GO" id="GO:0005829">
    <property type="term" value="C:cytosol"/>
    <property type="evidence" value="ECO:0007669"/>
    <property type="project" value="TreeGrafter"/>
</dbReference>
<evidence type="ECO:0000313" key="8">
    <source>
        <dbReference type="EMBL" id="OIS98926.1"/>
    </source>
</evidence>
<evidence type="ECO:0000256" key="2">
    <source>
        <dbReference type="ARBA" id="ARBA00022490"/>
    </source>
</evidence>
<dbReference type="PROSITE" id="PS50250">
    <property type="entry name" value="PCI"/>
    <property type="match status" value="1"/>
</dbReference>
<dbReference type="InterPro" id="IPR011989">
    <property type="entry name" value="ARM-like"/>
</dbReference>
<reference evidence="8" key="1">
    <citation type="submission" date="2016-11" db="EMBL/GenBank/DDBJ databases">
        <title>The genome of Nicotiana attenuata.</title>
        <authorList>
            <person name="Xu S."/>
            <person name="Brockmoeller T."/>
            <person name="Gaquerel E."/>
            <person name="Navarro A."/>
            <person name="Kuhl H."/>
            <person name="Gase K."/>
            <person name="Ling Z."/>
            <person name="Zhou W."/>
            <person name="Kreitzer C."/>
            <person name="Stanke M."/>
            <person name="Tang H."/>
            <person name="Lyons E."/>
            <person name="Pandey P."/>
            <person name="Pandey S.P."/>
            <person name="Timmermann B."/>
            <person name="Baldwin I.T."/>
        </authorList>
    </citation>
    <scope>NUCLEOTIDE SEQUENCE [LARGE SCALE GENOMIC DNA]</scope>
    <source>
        <strain evidence="8">UT</strain>
    </source>
</reference>
<dbReference type="Pfam" id="PF22037">
    <property type="entry name" value="PSD13_N"/>
    <property type="match status" value="1"/>
</dbReference>
<dbReference type="InterPro" id="IPR054179">
    <property type="entry name" value="PSD13_N"/>
</dbReference>
<dbReference type="GO" id="GO:0003743">
    <property type="term" value="F:translation initiation factor activity"/>
    <property type="evidence" value="ECO:0007669"/>
    <property type="project" value="UniProtKB-KW"/>
</dbReference>
<dbReference type="SUPFAM" id="SSF46785">
    <property type="entry name" value="Winged helix' DNA-binding domain"/>
    <property type="match status" value="1"/>
</dbReference>
<dbReference type="InterPro" id="IPR000717">
    <property type="entry name" value="PCI_dom"/>
</dbReference>
<name>A0A1J6IMK3_NICAT</name>
<dbReference type="Proteomes" id="UP000187609">
    <property type="component" value="Unassembled WGS sequence"/>
</dbReference>
<keyword evidence="5" id="KW-0648">Protein biosynthesis</keyword>
<protein>
    <submittedName>
        <fullName evidence="8">26s proteasome non-atpase regulatory subunit 13 -like b</fullName>
    </submittedName>
</protein>
<gene>
    <name evidence="8" type="primary">RPN9B</name>
    <name evidence="8" type="ORF">A4A49_01608</name>
</gene>
<dbReference type="STRING" id="49451.A0A1J6IMK3"/>
<dbReference type="GO" id="GO:0008541">
    <property type="term" value="C:proteasome regulatory particle, lid subcomplex"/>
    <property type="evidence" value="ECO:0007669"/>
    <property type="project" value="TreeGrafter"/>
</dbReference>
<dbReference type="Gramene" id="OIS98926">
    <property type="protein sequence ID" value="OIS98926"/>
    <property type="gene ID" value="A4A49_01608"/>
</dbReference>
<evidence type="ECO:0000256" key="6">
    <source>
        <dbReference type="ARBA" id="ARBA00022942"/>
    </source>
</evidence>
<dbReference type="GO" id="GO:0005198">
    <property type="term" value="F:structural molecule activity"/>
    <property type="evidence" value="ECO:0007669"/>
    <property type="project" value="TreeGrafter"/>
</dbReference>
<dbReference type="SMART" id="SM00088">
    <property type="entry name" value="PINT"/>
    <property type="match status" value="1"/>
</dbReference>
<keyword evidence="2" id="KW-0963">Cytoplasm</keyword>
<organism evidence="8 9">
    <name type="scientific">Nicotiana attenuata</name>
    <name type="common">Coyote tobacco</name>
    <dbReference type="NCBI Taxonomy" id="49451"/>
    <lineage>
        <taxon>Eukaryota</taxon>
        <taxon>Viridiplantae</taxon>
        <taxon>Streptophyta</taxon>
        <taxon>Embryophyta</taxon>
        <taxon>Tracheophyta</taxon>
        <taxon>Spermatophyta</taxon>
        <taxon>Magnoliopsida</taxon>
        <taxon>eudicotyledons</taxon>
        <taxon>Gunneridae</taxon>
        <taxon>Pentapetalae</taxon>
        <taxon>asterids</taxon>
        <taxon>lamiids</taxon>
        <taxon>Solanales</taxon>
        <taxon>Solanaceae</taxon>
        <taxon>Nicotianoideae</taxon>
        <taxon>Nicotianeae</taxon>
        <taxon>Nicotiana</taxon>
    </lineage>
</organism>
<keyword evidence="3" id="KW-0396">Initiation factor</keyword>
<feature type="domain" description="PCI" evidence="7">
    <location>
        <begin position="409"/>
        <end position="582"/>
    </location>
</feature>
<dbReference type="InterPro" id="IPR054573">
    <property type="entry name" value="PP2A/SF3B1-like_HEAT"/>
</dbReference>
<dbReference type="InterPro" id="IPR016024">
    <property type="entry name" value="ARM-type_fold"/>
</dbReference>
<comment type="caution">
    <text evidence="8">The sequence shown here is derived from an EMBL/GenBank/DDBJ whole genome shotgun (WGS) entry which is preliminary data.</text>
</comment>
<dbReference type="PANTHER" id="PTHR10539:SF8">
    <property type="entry name" value="26S PROTEASOME NON-ATPASE REGULATORY SUBUNIT 13 HOMOLOG B"/>
    <property type="match status" value="1"/>
</dbReference>
<dbReference type="Gene3D" id="1.25.10.10">
    <property type="entry name" value="Leucine-rich Repeat Variant"/>
    <property type="match status" value="2"/>
</dbReference>
<keyword evidence="9" id="KW-1185">Reference proteome</keyword>
<evidence type="ECO:0000313" key="9">
    <source>
        <dbReference type="Proteomes" id="UP000187609"/>
    </source>
</evidence>
<evidence type="ECO:0000259" key="7">
    <source>
        <dbReference type="PROSITE" id="PS50250"/>
    </source>
</evidence>
<dbReference type="EMBL" id="MJEQ01037191">
    <property type="protein sequence ID" value="OIS98926.1"/>
    <property type="molecule type" value="Genomic_DNA"/>
</dbReference>
<dbReference type="SUPFAM" id="SSF48371">
    <property type="entry name" value="ARM repeat"/>
    <property type="match status" value="2"/>
</dbReference>
<evidence type="ECO:0000256" key="3">
    <source>
        <dbReference type="ARBA" id="ARBA00022540"/>
    </source>
</evidence>
<dbReference type="GO" id="GO:0006511">
    <property type="term" value="P:ubiquitin-dependent protein catabolic process"/>
    <property type="evidence" value="ECO:0007669"/>
    <property type="project" value="TreeGrafter"/>
</dbReference>
<dbReference type="GO" id="GO:0005634">
    <property type="term" value="C:nucleus"/>
    <property type="evidence" value="ECO:0007669"/>
    <property type="project" value="TreeGrafter"/>
</dbReference>
<dbReference type="Pfam" id="PF22646">
    <property type="entry name" value="PPP2R1A-like_HEAT"/>
    <property type="match status" value="1"/>
</dbReference>
<proteinExistence type="inferred from homology"/>
<accession>A0A1J6IMK3</accession>
<dbReference type="AlphaFoldDB" id="A0A1J6IMK3"/>